<keyword evidence="1" id="KW-0732">Signal</keyword>
<protein>
    <submittedName>
        <fullName evidence="3">ABC transporter substrate-binding protein</fullName>
    </submittedName>
</protein>
<dbReference type="SUPFAM" id="SSF53850">
    <property type="entry name" value="Periplasmic binding protein-like II"/>
    <property type="match status" value="1"/>
</dbReference>
<dbReference type="InterPro" id="IPR005948">
    <property type="entry name" value="ThiB-like"/>
</dbReference>
<dbReference type="AlphaFoldDB" id="A0A0P9HDL3"/>
<dbReference type="Gene3D" id="3.40.190.10">
    <property type="entry name" value="Periplasmic binding protein-like II"/>
    <property type="match status" value="2"/>
</dbReference>
<dbReference type="GO" id="GO:0030288">
    <property type="term" value="C:outer membrane-bounded periplasmic space"/>
    <property type="evidence" value="ECO:0007669"/>
    <property type="project" value="TreeGrafter"/>
</dbReference>
<feature type="compositionally biased region" description="Low complexity" evidence="2">
    <location>
        <begin position="10"/>
        <end position="21"/>
    </location>
</feature>
<proteinExistence type="predicted"/>
<gene>
    <name evidence="3" type="ORF">SE17_14010</name>
</gene>
<dbReference type="GO" id="GO:0030976">
    <property type="term" value="F:thiamine pyrophosphate binding"/>
    <property type="evidence" value="ECO:0007669"/>
    <property type="project" value="TreeGrafter"/>
</dbReference>
<feature type="region of interest" description="Disordered" evidence="2">
    <location>
        <begin position="1"/>
        <end position="21"/>
    </location>
</feature>
<name>A0A0P9HDL3_9CHLR</name>
<evidence type="ECO:0000256" key="1">
    <source>
        <dbReference type="ARBA" id="ARBA00022729"/>
    </source>
</evidence>
<accession>A0A0P9HDL3</accession>
<organism evidence="3 4">
    <name type="scientific">Kouleothrix aurantiaca</name>
    <dbReference type="NCBI Taxonomy" id="186479"/>
    <lineage>
        <taxon>Bacteria</taxon>
        <taxon>Bacillati</taxon>
        <taxon>Chloroflexota</taxon>
        <taxon>Chloroflexia</taxon>
        <taxon>Chloroflexales</taxon>
        <taxon>Roseiflexineae</taxon>
        <taxon>Roseiflexaceae</taxon>
        <taxon>Kouleothrix</taxon>
    </lineage>
</organism>
<reference evidence="3 4" key="1">
    <citation type="submission" date="2015-09" db="EMBL/GenBank/DDBJ databases">
        <title>Draft genome sequence of Kouleothrix aurantiaca JCM 19913.</title>
        <authorList>
            <person name="Hemp J."/>
        </authorList>
    </citation>
    <scope>NUCLEOTIDE SEQUENCE [LARGE SCALE GENOMIC DNA]</scope>
    <source>
        <strain evidence="3 4">COM-B</strain>
    </source>
</reference>
<dbReference type="Proteomes" id="UP000050509">
    <property type="component" value="Unassembled WGS sequence"/>
</dbReference>
<dbReference type="GO" id="GO:0030975">
    <property type="term" value="F:thiamine binding"/>
    <property type="evidence" value="ECO:0007669"/>
    <property type="project" value="InterPro"/>
</dbReference>
<dbReference type="NCBIfam" id="TIGR01254">
    <property type="entry name" value="sfuA"/>
    <property type="match status" value="1"/>
</dbReference>
<dbReference type="PATRIC" id="fig|186479.3.peg.8446"/>
<evidence type="ECO:0000313" key="4">
    <source>
        <dbReference type="Proteomes" id="UP000050509"/>
    </source>
</evidence>
<evidence type="ECO:0000313" key="3">
    <source>
        <dbReference type="EMBL" id="KPV52684.1"/>
    </source>
</evidence>
<evidence type="ECO:0000256" key="2">
    <source>
        <dbReference type="SAM" id="MobiDB-lite"/>
    </source>
</evidence>
<dbReference type="EMBL" id="LJCR01000463">
    <property type="protein sequence ID" value="KPV52684.1"/>
    <property type="molecule type" value="Genomic_DNA"/>
</dbReference>
<dbReference type="GO" id="GO:0015888">
    <property type="term" value="P:thiamine transport"/>
    <property type="evidence" value="ECO:0007669"/>
    <property type="project" value="InterPro"/>
</dbReference>
<comment type="caution">
    <text evidence="3">The sequence shown here is derived from an EMBL/GenBank/DDBJ whole genome shotgun (WGS) entry which is preliminary data.</text>
</comment>
<sequence>MLAACGGQASTGAPTSAPAAAEPTAAAAPSAAPAASAAAEPTAIAAEATAAPAAGGSVLTVMTHDSFSVSEDVLKAFEQQSGATVQVLKSGDAGQALNKAALSKDAPLADVFFGVDNTFLTRALKAGIFEPYAAPALAQVPAQYKLDPSNSLLPIDYGYVAINYDRAYIEQNKLTPPATLEDLTKPEWNGKLVVENAATSSPGLTFLLATIGHFGTEGSYTWLDYWKDLRANDVLVSDSWSDAYYTQFSGSSGKGPRPLVVSYASSPPAEVFFSEGKLTDAPTAVMTGGNFLQIEFAGILKGSKNRNLAEQFIDFMYSKAFQEDMPLQMFVYPVVPGSALPDVFTKFSAVPSEPVSVPPEQIDQNRDQWLDAWTKAVLR</sequence>
<dbReference type="Pfam" id="PF13343">
    <property type="entry name" value="SBP_bac_6"/>
    <property type="match status" value="1"/>
</dbReference>
<dbReference type="CDD" id="cd13545">
    <property type="entry name" value="PBP2_TbpA"/>
    <property type="match status" value="1"/>
</dbReference>
<keyword evidence="4" id="KW-1185">Reference proteome</keyword>
<dbReference type="PANTHER" id="PTHR30006">
    <property type="entry name" value="THIAMINE-BINDING PERIPLASMIC PROTEIN-RELATED"/>
    <property type="match status" value="1"/>
</dbReference>
<dbReference type="PANTHER" id="PTHR30006:SF2">
    <property type="entry name" value="ABC TRANSPORTER SUBSTRATE-BINDING PROTEIN"/>
    <property type="match status" value="1"/>
</dbReference>